<feature type="region of interest" description="Disordered" evidence="1">
    <location>
        <begin position="1"/>
        <end position="23"/>
    </location>
</feature>
<feature type="compositionally biased region" description="Low complexity" evidence="1">
    <location>
        <begin position="43"/>
        <end position="58"/>
    </location>
</feature>
<gene>
    <name evidence="3" type="ORF">K466DRAFT_591505</name>
</gene>
<keyword evidence="2" id="KW-0812">Transmembrane</keyword>
<protein>
    <submittedName>
        <fullName evidence="3">Uncharacterized protein</fullName>
    </submittedName>
</protein>
<evidence type="ECO:0000313" key="4">
    <source>
        <dbReference type="Proteomes" id="UP000308197"/>
    </source>
</evidence>
<keyword evidence="4" id="KW-1185">Reference proteome</keyword>
<dbReference type="EMBL" id="ML211665">
    <property type="protein sequence ID" value="TFK81037.1"/>
    <property type="molecule type" value="Genomic_DNA"/>
</dbReference>
<feature type="transmembrane region" description="Helical" evidence="2">
    <location>
        <begin position="173"/>
        <end position="193"/>
    </location>
</feature>
<sequence length="255" mass="27021">MAHGTDAHAVAGPSCSKLPYPAPPPRVRPLAPRTITAGFEPVSETQTLSPETSTPSTPADRECHNASSTLHYLLTCVRIFTACTLVTTLLSVFGWLVIAHIHARVRPTTPVYLELFFRASAAGGALLGASFAFSLCVFFTAWHRHQQRTGTGAETHELFPPLHALSSAETLHCISLVLVGVAFSAALGMALMPDTTTDELGLHEAATVGALCAIPGGIGLVSCACSRAWRVLRQRLPGRSQSPRDAKAEEGSMTV</sequence>
<feature type="transmembrane region" description="Helical" evidence="2">
    <location>
        <begin position="115"/>
        <end position="139"/>
    </location>
</feature>
<name>A0A5C3NWW7_9APHY</name>
<dbReference type="AlphaFoldDB" id="A0A5C3NWW7"/>
<dbReference type="InParanoid" id="A0A5C3NWW7"/>
<reference evidence="3 4" key="1">
    <citation type="journal article" date="2019" name="Nat. Ecol. Evol.">
        <title>Megaphylogeny resolves global patterns of mushroom evolution.</title>
        <authorList>
            <person name="Varga T."/>
            <person name="Krizsan K."/>
            <person name="Foldi C."/>
            <person name="Dima B."/>
            <person name="Sanchez-Garcia M."/>
            <person name="Sanchez-Ramirez S."/>
            <person name="Szollosi G.J."/>
            <person name="Szarkandi J.G."/>
            <person name="Papp V."/>
            <person name="Albert L."/>
            <person name="Andreopoulos W."/>
            <person name="Angelini C."/>
            <person name="Antonin V."/>
            <person name="Barry K.W."/>
            <person name="Bougher N.L."/>
            <person name="Buchanan P."/>
            <person name="Buyck B."/>
            <person name="Bense V."/>
            <person name="Catcheside P."/>
            <person name="Chovatia M."/>
            <person name="Cooper J."/>
            <person name="Damon W."/>
            <person name="Desjardin D."/>
            <person name="Finy P."/>
            <person name="Geml J."/>
            <person name="Haridas S."/>
            <person name="Hughes K."/>
            <person name="Justo A."/>
            <person name="Karasinski D."/>
            <person name="Kautmanova I."/>
            <person name="Kiss B."/>
            <person name="Kocsube S."/>
            <person name="Kotiranta H."/>
            <person name="LaButti K.M."/>
            <person name="Lechner B.E."/>
            <person name="Liimatainen K."/>
            <person name="Lipzen A."/>
            <person name="Lukacs Z."/>
            <person name="Mihaltcheva S."/>
            <person name="Morgado L.N."/>
            <person name="Niskanen T."/>
            <person name="Noordeloos M.E."/>
            <person name="Ohm R.A."/>
            <person name="Ortiz-Santana B."/>
            <person name="Ovrebo C."/>
            <person name="Racz N."/>
            <person name="Riley R."/>
            <person name="Savchenko A."/>
            <person name="Shiryaev A."/>
            <person name="Soop K."/>
            <person name="Spirin V."/>
            <person name="Szebenyi C."/>
            <person name="Tomsovsky M."/>
            <person name="Tulloss R.E."/>
            <person name="Uehling J."/>
            <person name="Grigoriev I.V."/>
            <person name="Vagvolgyi C."/>
            <person name="Papp T."/>
            <person name="Martin F.M."/>
            <person name="Miettinen O."/>
            <person name="Hibbett D.S."/>
            <person name="Nagy L.G."/>
        </authorList>
    </citation>
    <scope>NUCLEOTIDE SEQUENCE [LARGE SCALE GENOMIC DNA]</scope>
    <source>
        <strain evidence="3 4">HHB13444</strain>
    </source>
</reference>
<feature type="region of interest" description="Disordered" evidence="1">
    <location>
        <begin position="41"/>
        <end position="61"/>
    </location>
</feature>
<evidence type="ECO:0000313" key="3">
    <source>
        <dbReference type="EMBL" id="TFK81037.1"/>
    </source>
</evidence>
<evidence type="ECO:0000256" key="1">
    <source>
        <dbReference type="SAM" id="MobiDB-lite"/>
    </source>
</evidence>
<proteinExistence type="predicted"/>
<organism evidence="3 4">
    <name type="scientific">Polyporus arcularius HHB13444</name>
    <dbReference type="NCBI Taxonomy" id="1314778"/>
    <lineage>
        <taxon>Eukaryota</taxon>
        <taxon>Fungi</taxon>
        <taxon>Dikarya</taxon>
        <taxon>Basidiomycota</taxon>
        <taxon>Agaricomycotina</taxon>
        <taxon>Agaricomycetes</taxon>
        <taxon>Polyporales</taxon>
        <taxon>Polyporaceae</taxon>
        <taxon>Polyporus</taxon>
    </lineage>
</organism>
<evidence type="ECO:0000256" key="2">
    <source>
        <dbReference type="SAM" id="Phobius"/>
    </source>
</evidence>
<dbReference type="Proteomes" id="UP000308197">
    <property type="component" value="Unassembled WGS sequence"/>
</dbReference>
<keyword evidence="2" id="KW-0472">Membrane</keyword>
<feature type="transmembrane region" description="Helical" evidence="2">
    <location>
        <begin position="79"/>
        <end position="103"/>
    </location>
</feature>
<keyword evidence="2" id="KW-1133">Transmembrane helix</keyword>
<feature type="transmembrane region" description="Helical" evidence="2">
    <location>
        <begin position="205"/>
        <end position="229"/>
    </location>
</feature>
<accession>A0A5C3NWW7</accession>